<reference evidence="1" key="1">
    <citation type="submission" date="2019-08" db="EMBL/GenBank/DDBJ databases">
        <authorList>
            <person name="Kucharzyk K."/>
            <person name="Murdoch R.W."/>
            <person name="Higgins S."/>
            <person name="Loffler F."/>
        </authorList>
    </citation>
    <scope>NUCLEOTIDE SEQUENCE</scope>
</reference>
<dbReference type="AlphaFoldDB" id="A0A645CX68"/>
<sequence>MSERAGISDCRRRADWSARQRRPEKRRYSSRLVSPSSLPELIRPLLFLKHQRKRRQVRIKVHAILADALSKILLHNHRSRLFLYFSRQVFEKQSYIQPRISGSYRPPPFPRLLYGRISTAYNQGRQDRKRCKFPHLSPQALSALAGGICRPSIKRRHLPILCRWQDCQRSR</sequence>
<organism evidence="1">
    <name type="scientific">bioreactor metagenome</name>
    <dbReference type="NCBI Taxonomy" id="1076179"/>
    <lineage>
        <taxon>unclassified sequences</taxon>
        <taxon>metagenomes</taxon>
        <taxon>ecological metagenomes</taxon>
    </lineage>
</organism>
<accession>A0A645CX68</accession>
<protein>
    <submittedName>
        <fullName evidence="1">Uncharacterized protein</fullName>
    </submittedName>
</protein>
<name>A0A645CX68_9ZZZZ</name>
<dbReference type="EMBL" id="VSSQ01030831">
    <property type="protein sequence ID" value="MPM81501.1"/>
    <property type="molecule type" value="Genomic_DNA"/>
</dbReference>
<comment type="caution">
    <text evidence="1">The sequence shown here is derived from an EMBL/GenBank/DDBJ whole genome shotgun (WGS) entry which is preliminary data.</text>
</comment>
<proteinExistence type="predicted"/>
<evidence type="ECO:0000313" key="1">
    <source>
        <dbReference type="EMBL" id="MPM81501.1"/>
    </source>
</evidence>
<gene>
    <name evidence="1" type="ORF">SDC9_128554</name>
</gene>